<name>A0A2K8Z834_9BACT</name>
<evidence type="ECO:0000313" key="3">
    <source>
        <dbReference type="Proteomes" id="UP000232883"/>
    </source>
</evidence>
<reference evidence="2 3" key="1">
    <citation type="submission" date="2017-11" db="EMBL/GenBank/DDBJ databases">
        <title>Taxonomic description and genome sequences of Spirosoma HA7 sp. nov., isolated from pollen microhabitat of Corylus avellana.</title>
        <authorList>
            <person name="Ambika Manirajan B."/>
            <person name="Suarez C."/>
            <person name="Ratering S."/>
            <person name="Geissler-Plaum R."/>
            <person name="Cardinale M."/>
            <person name="Sylvia S."/>
        </authorList>
    </citation>
    <scope>NUCLEOTIDE SEQUENCE [LARGE SCALE GENOMIC DNA]</scope>
    <source>
        <strain evidence="2 3">HA7</strain>
    </source>
</reference>
<dbReference type="AlphaFoldDB" id="A0A2K8Z834"/>
<sequence>MNDFLNTLLSTGSLLLQVPASGESSAISEISQAPLTQVSGSFVELLEYGLVAIVILLQLWFFNQTRGTIRSFKKSLPDYKQFSLTNATVFRSDLKDVPPQQLLDNLTNYTKRAQASAPDLEALRYTRLQEYIGQGMTFDEADEQVQEEFGNEGTLASVPINGKTTLTLLTIATDEESPILTKIRRAINTYLISNKGAVADFNLLRDIIQRNLDTVEEEIAVTTPIPVYLGLVGTMLGIIIGLFSLPDIGSESFIQGNGIANLLGGVKIAMIASAVGLILTIFTNGILFRGSKIYTEGNKNDLFTFLQTELLPVLSDSVNAGVNSLNRNLDRFSAQFSESIQQLDGLVQKNYDSMRAQQSALDTLQKIDVSKVANFNIKVLGELKQSMDALERLAFGLKNVDTFVLNARALVERSQDVVGLTDKIGQVLDYTKELQFYLNGHFQELESRGSLITNTVTKLDNVISREIEGLEKNIHARIQAVGEIKIEEDAWLQQAMRENQTALSKLRLLEPLQASLNDFIKENTTAQRSLATTMQNVAKKSTETNEILMLILTDQQQGKIFKRLSSWLFEKKDKS</sequence>
<gene>
    <name evidence="2" type="ORF">CWM47_31685</name>
</gene>
<keyword evidence="1" id="KW-0472">Membrane</keyword>
<keyword evidence="1" id="KW-1133">Transmembrane helix</keyword>
<dbReference type="OrthoDB" id="1066121at2"/>
<evidence type="ECO:0008006" key="4">
    <source>
        <dbReference type="Google" id="ProtNLM"/>
    </source>
</evidence>
<dbReference type="Proteomes" id="UP000232883">
    <property type="component" value="Chromosome"/>
</dbReference>
<feature type="transmembrane region" description="Helical" evidence="1">
    <location>
        <begin position="227"/>
        <end position="245"/>
    </location>
</feature>
<dbReference type="RefSeq" id="WP_100992561.1">
    <property type="nucleotide sequence ID" value="NZ_CP025096.1"/>
</dbReference>
<keyword evidence="1" id="KW-0812">Transmembrane</keyword>
<dbReference type="EMBL" id="CP025096">
    <property type="protein sequence ID" value="AUD06010.1"/>
    <property type="molecule type" value="Genomic_DNA"/>
</dbReference>
<keyword evidence="3" id="KW-1185">Reference proteome</keyword>
<feature type="transmembrane region" description="Helical" evidence="1">
    <location>
        <begin position="42"/>
        <end position="62"/>
    </location>
</feature>
<organism evidence="2 3">
    <name type="scientific">Spirosoma pollinicola</name>
    <dbReference type="NCBI Taxonomy" id="2057025"/>
    <lineage>
        <taxon>Bacteria</taxon>
        <taxon>Pseudomonadati</taxon>
        <taxon>Bacteroidota</taxon>
        <taxon>Cytophagia</taxon>
        <taxon>Cytophagales</taxon>
        <taxon>Cytophagaceae</taxon>
        <taxon>Spirosoma</taxon>
    </lineage>
</organism>
<protein>
    <recommendedName>
        <fullName evidence="4">MotA/TolQ/ExbB proton channel domain-containing protein</fullName>
    </recommendedName>
</protein>
<evidence type="ECO:0000313" key="2">
    <source>
        <dbReference type="EMBL" id="AUD06010.1"/>
    </source>
</evidence>
<evidence type="ECO:0000256" key="1">
    <source>
        <dbReference type="SAM" id="Phobius"/>
    </source>
</evidence>
<dbReference type="KEGG" id="spir:CWM47_31685"/>
<accession>A0A2K8Z834</accession>
<proteinExistence type="predicted"/>
<feature type="transmembrane region" description="Helical" evidence="1">
    <location>
        <begin position="265"/>
        <end position="288"/>
    </location>
</feature>